<evidence type="ECO:0000313" key="1">
    <source>
        <dbReference type="EMBL" id="KAL0327086.1"/>
    </source>
</evidence>
<gene>
    <name evidence="1" type="ORF">Sangu_1786600</name>
</gene>
<evidence type="ECO:0008006" key="2">
    <source>
        <dbReference type="Google" id="ProtNLM"/>
    </source>
</evidence>
<dbReference type="AlphaFoldDB" id="A0AAW2MAI1"/>
<sequence>MFLILCRPRKRLPSHPQATSQPLSLPRKRRISNSLASRHESDNLELPGFGGALDSSVSRGSHPGLPPRLGFLWRQVKPTHFDRLKRKFDMHGVSVDSREDQDWWRFTGIYGEPDNSKRERTWGLLSWLRKQSNRPWLCAGDFNEILDQSEKIGVAPSARFPTASVSHIPLLCSDHKVVLIRLKTERVFSKSKSKPWRFEAAWLQSPQCEQVVERGWRSPLHIGSSNGISSQLEYCREQLRSWSKLTFQVDKRRIQHLEKRLAHIFSGSMTTERQEEASSIRKELEQIAAYNETTWRQRSKDLWLREGDRNTHFFHQRASHRFQTNLIRKIRGDDGQWIETEEGIQNYIEGYFQKVFASNQPQVEDIALGTAQLLPVVTPSMAEELLLPYTEEEVSKALFQMASFKSPGPDGMPPIFFKSFWHIVHDDVTACVLKFLNSFHLPPRMNDTYIVLIPKCKHPELLSQFRPISLCNVIYKIASNNC</sequence>
<dbReference type="InterPro" id="IPR036691">
    <property type="entry name" value="Endo/exonu/phosph_ase_sf"/>
</dbReference>
<comment type="caution">
    <text evidence="1">The sequence shown here is derived from an EMBL/GenBank/DDBJ whole genome shotgun (WGS) entry which is preliminary data.</text>
</comment>
<dbReference type="PANTHER" id="PTHR19446">
    <property type="entry name" value="REVERSE TRANSCRIPTASES"/>
    <property type="match status" value="1"/>
</dbReference>
<reference evidence="1" key="2">
    <citation type="journal article" date="2024" name="Plant">
        <title>Genomic evolution and insights into agronomic trait innovations of Sesamum species.</title>
        <authorList>
            <person name="Miao H."/>
            <person name="Wang L."/>
            <person name="Qu L."/>
            <person name="Liu H."/>
            <person name="Sun Y."/>
            <person name="Le M."/>
            <person name="Wang Q."/>
            <person name="Wei S."/>
            <person name="Zheng Y."/>
            <person name="Lin W."/>
            <person name="Duan Y."/>
            <person name="Cao H."/>
            <person name="Xiong S."/>
            <person name="Wang X."/>
            <person name="Wei L."/>
            <person name="Li C."/>
            <person name="Ma Q."/>
            <person name="Ju M."/>
            <person name="Zhao R."/>
            <person name="Li G."/>
            <person name="Mu C."/>
            <person name="Tian Q."/>
            <person name="Mei H."/>
            <person name="Zhang T."/>
            <person name="Gao T."/>
            <person name="Zhang H."/>
        </authorList>
    </citation>
    <scope>NUCLEOTIDE SEQUENCE</scope>
    <source>
        <strain evidence="1">G01</strain>
    </source>
</reference>
<dbReference type="EMBL" id="JACGWK010000011">
    <property type="protein sequence ID" value="KAL0327086.1"/>
    <property type="molecule type" value="Genomic_DNA"/>
</dbReference>
<reference evidence="1" key="1">
    <citation type="submission" date="2020-06" db="EMBL/GenBank/DDBJ databases">
        <authorList>
            <person name="Li T."/>
            <person name="Hu X."/>
            <person name="Zhang T."/>
            <person name="Song X."/>
            <person name="Zhang H."/>
            <person name="Dai N."/>
            <person name="Sheng W."/>
            <person name="Hou X."/>
            <person name="Wei L."/>
        </authorList>
    </citation>
    <scope>NUCLEOTIDE SEQUENCE</scope>
    <source>
        <strain evidence="1">G01</strain>
        <tissue evidence="1">Leaf</tissue>
    </source>
</reference>
<accession>A0AAW2MAI1</accession>
<name>A0AAW2MAI1_9LAMI</name>
<organism evidence="1">
    <name type="scientific">Sesamum angustifolium</name>
    <dbReference type="NCBI Taxonomy" id="2727405"/>
    <lineage>
        <taxon>Eukaryota</taxon>
        <taxon>Viridiplantae</taxon>
        <taxon>Streptophyta</taxon>
        <taxon>Embryophyta</taxon>
        <taxon>Tracheophyta</taxon>
        <taxon>Spermatophyta</taxon>
        <taxon>Magnoliopsida</taxon>
        <taxon>eudicotyledons</taxon>
        <taxon>Gunneridae</taxon>
        <taxon>Pentapetalae</taxon>
        <taxon>asterids</taxon>
        <taxon>lamiids</taxon>
        <taxon>Lamiales</taxon>
        <taxon>Pedaliaceae</taxon>
        <taxon>Sesamum</taxon>
    </lineage>
</organism>
<protein>
    <recommendedName>
        <fullName evidence="2">Reverse transcriptase</fullName>
    </recommendedName>
</protein>
<proteinExistence type="predicted"/>
<dbReference type="SUPFAM" id="SSF56219">
    <property type="entry name" value="DNase I-like"/>
    <property type="match status" value="1"/>
</dbReference>
<dbReference type="Gene3D" id="3.60.10.10">
    <property type="entry name" value="Endonuclease/exonuclease/phosphatase"/>
    <property type="match status" value="1"/>
</dbReference>